<reference evidence="1 2" key="1">
    <citation type="journal article" date="2013" name="Genome Announc.">
        <title>Complete Genome Sequence of Mycoplasma hyorhinis Strain SK76.</title>
        <authorList>
            <person name="Goodison S."/>
            <person name="Urquidi V."/>
            <person name="Kumar D."/>
            <person name="Reyes L."/>
            <person name="Rosser C.J."/>
        </authorList>
    </citation>
    <scope>NUCLEOTIDE SEQUENCE [LARGE SCALE GENOMIC DNA]</scope>
    <source>
        <strain evidence="1 2">SK76</strain>
    </source>
</reference>
<proteinExistence type="predicted"/>
<evidence type="ECO:0000313" key="2">
    <source>
        <dbReference type="Proteomes" id="UP000009399"/>
    </source>
</evidence>
<protein>
    <submittedName>
        <fullName evidence="1">Uncharacterized protein</fullName>
    </submittedName>
</protein>
<evidence type="ECO:0000313" key="1">
    <source>
        <dbReference type="EMBL" id="AFX74612.1"/>
    </source>
</evidence>
<organism evidence="1 2">
    <name type="scientific">Mesomycoplasma hyorhinis SK76</name>
    <dbReference type="NCBI Taxonomy" id="1118964"/>
    <lineage>
        <taxon>Bacteria</taxon>
        <taxon>Bacillati</taxon>
        <taxon>Mycoplasmatota</taxon>
        <taxon>Mycoplasmoidales</taxon>
        <taxon>Metamycoplasmataceae</taxon>
        <taxon>Mesomycoplasma</taxon>
    </lineage>
</organism>
<dbReference type="Proteomes" id="UP000009399">
    <property type="component" value="Chromosome"/>
</dbReference>
<dbReference type="AlphaFoldDB" id="A0AAI8ANB7"/>
<sequence length="323" mass="37793">MIDSGVISDYIPLGKSENLNWANEFDQKFKKMQDFVQFVDFSKNKEIENLLNSNLKNFNNRYEKNKFKNEFYKNLNSIKNKQINLSEIRTQYIKFLNPNFLTENEEISTENSLKVQKNNEFNNLNQLNYYNNVKNNNSSNNLSQKEQEKIIEQALKDPKIKAEFLKLQNEAKMSIIKFDDFLNKYQSLYVANKVFNIISETLASASWALFLSYSAAAFWTFGATIPFAVSPALQFSIMTIFVYESFESQKAMEVDLNRIKSFRNSTEYEKIIKFSAMTFEEFKANFKKDLKAKKSDLIFIYNILNLATKNSAVKVLVNILHKI</sequence>
<gene>
    <name evidence="1" type="ORF">MOS_710</name>
</gene>
<dbReference type="EMBL" id="CP003914">
    <property type="protein sequence ID" value="AFX74612.1"/>
    <property type="molecule type" value="Genomic_DNA"/>
</dbReference>
<name>A0AAI8ANB7_MESHY</name>
<accession>A0AAI8ANB7</accession>
<dbReference type="KEGG" id="mhs:MOS_710"/>